<feature type="transmembrane region" description="Helical" evidence="1">
    <location>
        <begin position="26"/>
        <end position="51"/>
    </location>
</feature>
<proteinExistence type="predicted"/>
<keyword evidence="1" id="KW-1133">Transmembrane helix</keyword>
<accession>A0A0F9HNN6</accession>
<feature type="transmembrane region" description="Helical" evidence="1">
    <location>
        <begin position="57"/>
        <end position="80"/>
    </location>
</feature>
<protein>
    <submittedName>
        <fullName evidence="2">Uncharacterized protein</fullName>
    </submittedName>
</protein>
<dbReference type="EMBL" id="LAZR01014601">
    <property type="protein sequence ID" value="KKM16777.1"/>
    <property type="molecule type" value="Genomic_DNA"/>
</dbReference>
<comment type="caution">
    <text evidence="2">The sequence shown here is derived from an EMBL/GenBank/DDBJ whole genome shotgun (WGS) entry which is preliminary data.</text>
</comment>
<evidence type="ECO:0000256" key="1">
    <source>
        <dbReference type="SAM" id="Phobius"/>
    </source>
</evidence>
<evidence type="ECO:0000313" key="2">
    <source>
        <dbReference type="EMBL" id="KKM16777.1"/>
    </source>
</evidence>
<keyword evidence="1" id="KW-0472">Membrane</keyword>
<organism evidence="2">
    <name type="scientific">marine sediment metagenome</name>
    <dbReference type="NCBI Taxonomy" id="412755"/>
    <lineage>
        <taxon>unclassified sequences</taxon>
        <taxon>metagenomes</taxon>
        <taxon>ecological metagenomes</taxon>
    </lineage>
</organism>
<gene>
    <name evidence="2" type="ORF">LCGC14_1682400</name>
</gene>
<keyword evidence="1" id="KW-0812">Transmembrane</keyword>
<reference evidence="2" key="1">
    <citation type="journal article" date="2015" name="Nature">
        <title>Complex archaea that bridge the gap between prokaryotes and eukaryotes.</title>
        <authorList>
            <person name="Spang A."/>
            <person name="Saw J.H."/>
            <person name="Jorgensen S.L."/>
            <person name="Zaremba-Niedzwiedzka K."/>
            <person name="Martijn J."/>
            <person name="Lind A.E."/>
            <person name="van Eijk R."/>
            <person name="Schleper C."/>
            <person name="Guy L."/>
            <person name="Ettema T.J."/>
        </authorList>
    </citation>
    <scope>NUCLEOTIDE SEQUENCE</scope>
</reference>
<dbReference type="AlphaFoldDB" id="A0A0F9HNN6"/>
<sequence>MDMKNIFDSINIWYNKFIEWYLVQPIYGQIFAIIGNFVLLALAVILIYYIIKGIAYLVFYIIKGVYYLLKGIGFGFFKLFEGFYNLVSGKRKSQAKEDIETDEKHINTNELNVFYCSECGRRFTKKMNHQLAANGIAFCVNCGKQFRLINALDPIISTYT</sequence>
<name>A0A0F9HNN6_9ZZZZ</name>